<organism evidence="1">
    <name type="scientific">Arundo donax</name>
    <name type="common">Giant reed</name>
    <name type="synonym">Donax arundinaceus</name>
    <dbReference type="NCBI Taxonomy" id="35708"/>
    <lineage>
        <taxon>Eukaryota</taxon>
        <taxon>Viridiplantae</taxon>
        <taxon>Streptophyta</taxon>
        <taxon>Embryophyta</taxon>
        <taxon>Tracheophyta</taxon>
        <taxon>Spermatophyta</taxon>
        <taxon>Magnoliopsida</taxon>
        <taxon>Liliopsida</taxon>
        <taxon>Poales</taxon>
        <taxon>Poaceae</taxon>
        <taxon>PACMAD clade</taxon>
        <taxon>Arundinoideae</taxon>
        <taxon>Arundineae</taxon>
        <taxon>Arundo</taxon>
    </lineage>
</organism>
<accession>A0A0A9GHM9</accession>
<evidence type="ECO:0000313" key="1">
    <source>
        <dbReference type="EMBL" id="JAE20168.1"/>
    </source>
</evidence>
<proteinExistence type="predicted"/>
<reference evidence="1" key="1">
    <citation type="submission" date="2014-09" db="EMBL/GenBank/DDBJ databases">
        <authorList>
            <person name="Magalhaes I.L.F."/>
            <person name="Oliveira U."/>
            <person name="Santos F.R."/>
            <person name="Vidigal T.H.D.A."/>
            <person name="Brescovit A.D."/>
            <person name="Santos A.J."/>
        </authorList>
    </citation>
    <scope>NUCLEOTIDE SEQUENCE</scope>
    <source>
        <tissue evidence="1">Shoot tissue taken approximately 20 cm above the soil surface</tissue>
    </source>
</reference>
<reference evidence="1" key="2">
    <citation type="journal article" date="2015" name="Data Brief">
        <title>Shoot transcriptome of the giant reed, Arundo donax.</title>
        <authorList>
            <person name="Barrero R.A."/>
            <person name="Guerrero F.D."/>
            <person name="Moolhuijzen P."/>
            <person name="Goolsby J.A."/>
            <person name="Tidwell J."/>
            <person name="Bellgard S.E."/>
            <person name="Bellgard M.I."/>
        </authorList>
    </citation>
    <scope>NUCLEOTIDE SEQUENCE</scope>
    <source>
        <tissue evidence="1">Shoot tissue taken approximately 20 cm above the soil surface</tissue>
    </source>
</reference>
<sequence>MLRKLSKSERGMLISWMSSGNIIIFTWPPLSFRALEYCRPFEIGTRRSAPPRSIRRGAFTCTSAKLHEPSSTMIIYRVVETGNVHSKYGQLVISDRRGKEDQVKGTQRHIASLQFHRPPCNTNLGCQWCRSSVTGCRQDSEQLPRQIYLEPDQSNELLRIHHAKSQQQLL</sequence>
<dbReference type="AlphaFoldDB" id="A0A0A9GHM9"/>
<protein>
    <submittedName>
        <fullName evidence="1">Uncharacterized protein</fullName>
    </submittedName>
</protein>
<dbReference type="EMBL" id="GBRH01177728">
    <property type="protein sequence ID" value="JAE20168.1"/>
    <property type="molecule type" value="Transcribed_RNA"/>
</dbReference>
<name>A0A0A9GHM9_ARUDO</name>